<comment type="caution">
    <text evidence="2">The sequence shown here is derived from an EMBL/GenBank/DDBJ whole genome shotgun (WGS) entry which is preliminary data.</text>
</comment>
<evidence type="ECO:0000313" key="2">
    <source>
        <dbReference type="EMBL" id="KAK2943222.1"/>
    </source>
</evidence>
<sequence>MVAMILSLAMFGECGVAKIAAENGKKSDWASNEMRFQRDELDQSIIEPTERRCTDKATNIIQRLFGMVI</sequence>
<accession>A0ABQ9WUR8</accession>
<dbReference type="EMBL" id="JARBJD010000356">
    <property type="protein sequence ID" value="KAK2943222.1"/>
    <property type="molecule type" value="Genomic_DNA"/>
</dbReference>
<dbReference type="Proteomes" id="UP001281761">
    <property type="component" value="Unassembled WGS sequence"/>
</dbReference>
<evidence type="ECO:0000313" key="3">
    <source>
        <dbReference type="Proteomes" id="UP001281761"/>
    </source>
</evidence>
<protein>
    <submittedName>
        <fullName evidence="2">Uncharacterized protein</fullName>
    </submittedName>
</protein>
<keyword evidence="1" id="KW-0732">Signal</keyword>
<keyword evidence="3" id="KW-1185">Reference proteome</keyword>
<feature type="chain" id="PRO_5046739812" evidence="1">
    <location>
        <begin position="22"/>
        <end position="69"/>
    </location>
</feature>
<feature type="signal peptide" evidence="1">
    <location>
        <begin position="1"/>
        <end position="21"/>
    </location>
</feature>
<name>A0ABQ9WUR8_9EUKA</name>
<reference evidence="2 3" key="1">
    <citation type="journal article" date="2022" name="bioRxiv">
        <title>Genomics of Preaxostyla Flagellates Illuminates Evolutionary Transitions and the Path Towards Mitochondrial Loss.</title>
        <authorList>
            <person name="Novak L.V.F."/>
            <person name="Treitli S.C."/>
            <person name="Pyrih J."/>
            <person name="Halakuc P."/>
            <person name="Pipaliya S.V."/>
            <person name="Vacek V."/>
            <person name="Brzon O."/>
            <person name="Soukal P."/>
            <person name="Eme L."/>
            <person name="Dacks J.B."/>
            <person name="Karnkowska A."/>
            <person name="Elias M."/>
            <person name="Hampl V."/>
        </authorList>
    </citation>
    <scope>NUCLEOTIDE SEQUENCE [LARGE SCALE GENOMIC DNA]</scope>
    <source>
        <strain evidence="2">NAU3</strain>
        <tissue evidence="2">Gut</tissue>
    </source>
</reference>
<organism evidence="2 3">
    <name type="scientific">Blattamonas nauphoetae</name>
    <dbReference type="NCBI Taxonomy" id="2049346"/>
    <lineage>
        <taxon>Eukaryota</taxon>
        <taxon>Metamonada</taxon>
        <taxon>Preaxostyla</taxon>
        <taxon>Oxymonadida</taxon>
        <taxon>Blattamonas</taxon>
    </lineage>
</organism>
<proteinExistence type="predicted"/>
<evidence type="ECO:0000256" key="1">
    <source>
        <dbReference type="SAM" id="SignalP"/>
    </source>
</evidence>
<gene>
    <name evidence="2" type="ORF">BLNAU_21848</name>
</gene>